<dbReference type="AlphaFoldDB" id="A0A2X0KEK7"/>
<dbReference type="Proteomes" id="UP000249723">
    <property type="component" value="Unassembled WGS sequence"/>
</dbReference>
<dbReference type="OrthoDB" id="196858at2759"/>
<proteinExistence type="predicted"/>
<gene>
    <name evidence="2" type="ORF">BZ3500_MVSOF-1268-A1-R1_CHR1-3G02310</name>
</gene>
<dbReference type="GO" id="GO:0005737">
    <property type="term" value="C:cytoplasm"/>
    <property type="evidence" value="ECO:0007669"/>
    <property type="project" value="UniProtKB-ARBA"/>
</dbReference>
<organism evidence="2 3">
    <name type="scientific">Microbotryum saponariae</name>
    <dbReference type="NCBI Taxonomy" id="289078"/>
    <lineage>
        <taxon>Eukaryota</taxon>
        <taxon>Fungi</taxon>
        <taxon>Dikarya</taxon>
        <taxon>Basidiomycota</taxon>
        <taxon>Pucciniomycotina</taxon>
        <taxon>Microbotryomycetes</taxon>
        <taxon>Microbotryales</taxon>
        <taxon>Microbotryaceae</taxon>
        <taxon>Microbotryum</taxon>
    </lineage>
</organism>
<dbReference type="Gene3D" id="3.30.530.20">
    <property type="match status" value="1"/>
</dbReference>
<evidence type="ECO:0000313" key="2">
    <source>
        <dbReference type="EMBL" id="SCZ90847.1"/>
    </source>
</evidence>
<accession>A0A2X0KEK7</accession>
<evidence type="ECO:0000259" key="1">
    <source>
        <dbReference type="PROSITE" id="PS50848"/>
    </source>
</evidence>
<dbReference type="STRING" id="289078.A0A2X0KEK7"/>
<dbReference type="CDD" id="cd00177">
    <property type="entry name" value="START"/>
    <property type="match status" value="1"/>
</dbReference>
<dbReference type="PROSITE" id="PS50848">
    <property type="entry name" value="START"/>
    <property type="match status" value="1"/>
</dbReference>
<dbReference type="InterPro" id="IPR051213">
    <property type="entry name" value="START_lipid_transfer"/>
</dbReference>
<dbReference type="PANTHER" id="PTHR19308:SF14">
    <property type="entry name" value="START DOMAIN-CONTAINING PROTEIN"/>
    <property type="match status" value="1"/>
</dbReference>
<reference evidence="3" key="1">
    <citation type="submission" date="2016-10" db="EMBL/GenBank/DDBJ databases">
        <authorList>
            <person name="Jeantristanb JTB J.-T."/>
            <person name="Ricardo R."/>
        </authorList>
    </citation>
    <scope>NUCLEOTIDE SEQUENCE [LARGE SCALE GENOMIC DNA]</scope>
</reference>
<dbReference type="InterPro" id="IPR023393">
    <property type="entry name" value="START-like_dom_sf"/>
</dbReference>
<sequence length="329" mass="36473">MSTIEETVQPAVSDYPTDSPFEAELEAAHKLFLEELASTEGWEDFGETNEVQLHRKADPDDAYAVPTVRGECIVKDCTSDDEFLSILQLPGLRKRWDPRFDSGIMVRRFNRFTYEFYTTMLGMGWIVWPRDIIGVQKNYKSLELNQEIVVVQASVTDDEHGPEQSGKTRATVTVSGWQLLPQGSDLKVTYIVKISLNGSIPLAMVQKVAVEIPLCTGRARDIYYELGHAPYAIPHDGKEPSVVFQTEHMSGPDSWGGVGPLEYRCAFTTSADGIFDIKTDVQKFYKDGVEAAIEGDGGAEVSVDDATGLVTVKCTEAGKFNTVVLTRKE</sequence>
<dbReference type="EMBL" id="FMWP01000014">
    <property type="protein sequence ID" value="SCZ90847.1"/>
    <property type="molecule type" value="Genomic_DNA"/>
</dbReference>
<dbReference type="SMART" id="SM00234">
    <property type="entry name" value="START"/>
    <property type="match status" value="1"/>
</dbReference>
<name>A0A2X0KEK7_9BASI</name>
<dbReference type="InterPro" id="IPR002913">
    <property type="entry name" value="START_lipid-bd_dom"/>
</dbReference>
<evidence type="ECO:0000313" key="3">
    <source>
        <dbReference type="Proteomes" id="UP000249723"/>
    </source>
</evidence>
<dbReference type="GO" id="GO:0008289">
    <property type="term" value="F:lipid binding"/>
    <property type="evidence" value="ECO:0007669"/>
    <property type="project" value="InterPro"/>
</dbReference>
<dbReference type="PANTHER" id="PTHR19308">
    <property type="entry name" value="PHOSPHATIDYLCHOLINE TRANSFER PROTEIN"/>
    <property type="match status" value="1"/>
</dbReference>
<protein>
    <submittedName>
        <fullName evidence="2">BZ3500_MvSof-1268-A1-R1_Chr1-3g02310 protein</fullName>
    </submittedName>
</protein>
<dbReference type="Pfam" id="PF01852">
    <property type="entry name" value="START"/>
    <property type="match status" value="1"/>
</dbReference>
<feature type="domain" description="START" evidence="1">
    <location>
        <begin position="13"/>
        <end position="208"/>
    </location>
</feature>
<dbReference type="SUPFAM" id="SSF55961">
    <property type="entry name" value="Bet v1-like"/>
    <property type="match status" value="1"/>
</dbReference>
<keyword evidence="3" id="KW-1185">Reference proteome</keyword>